<reference evidence="4 5" key="1">
    <citation type="submission" date="2024-01" db="EMBL/GenBank/DDBJ databases">
        <title>Hyphobacterium bacterium isolated from marine sediment.</title>
        <authorList>
            <person name="Zhao S."/>
        </authorList>
    </citation>
    <scope>NUCLEOTIDE SEQUENCE [LARGE SCALE GENOMIC DNA]</scope>
    <source>
        <strain evidence="4 5">Y60-23</strain>
    </source>
</reference>
<evidence type="ECO:0000313" key="4">
    <source>
        <dbReference type="EMBL" id="MEE2567169.1"/>
    </source>
</evidence>
<dbReference type="PRINTS" id="PR00081">
    <property type="entry name" value="GDHRDH"/>
</dbReference>
<comment type="similarity">
    <text evidence="1">Belongs to the short-chain dehydrogenases/reductases (SDR) family.</text>
</comment>
<dbReference type="InterPro" id="IPR036291">
    <property type="entry name" value="NAD(P)-bd_dom_sf"/>
</dbReference>
<dbReference type="SMART" id="SM00822">
    <property type="entry name" value="PKS_KR"/>
    <property type="match status" value="1"/>
</dbReference>
<sequence>MTKKPLEGRVALVTGASRGIGYALSLSLAEAGAHVIATARTQGGLEELDDAIREAGGSCTLVPLDLASPDGIEKLAAIVTERWSKLDILIANAGVLGKLTPASQLSAQTWNEVFAINVIAPARLIRAFEPLLLKSDAGRAVFMTSGAARGRKAFWAAYASSKAALDALVESWANEHLGSRLNINLVNPGPMRTAMRAKAFPGEDPETLPAPEDLAPLVLELVTPESTMHGKTVDFPDWKKS</sequence>
<gene>
    <name evidence="4" type="ORF">V0U35_10825</name>
</gene>
<evidence type="ECO:0000256" key="2">
    <source>
        <dbReference type="ARBA" id="ARBA00023002"/>
    </source>
</evidence>
<keyword evidence="5" id="KW-1185">Reference proteome</keyword>
<protein>
    <submittedName>
        <fullName evidence="4">SDR family NAD(P)-dependent oxidoreductase</fullName>
    </submittedName>
</protein>
<dbReference type="InterPro" id="IPR057326">
    <property type="entry name" value="KR_dom"/>
</dbReference>
<dbReference type="InterPro" id="IPR020904">
    <property type="entry name" value="Sc_DH/Rdtase_CS"/>
</dbReference>
<dbReference type="PANTHER" id="PTHR42901">
    <property type="entry name" value="ALCOHOL DEHYDROGENASE"/>
    <property type="match status" value="1"/>
</dbReference>
<dbReference type="Gene3D" id="3.40.50.720">
    <property type="entry name" value="NAD(P)-binding Rossmann-like Domain"/>
    <property type="match status" value="1"/>
</dbReference>
<feature type="domain" description="Ketoreductase" evidence="3">
    <location>
        <begin position="9"/>
        <end position="194"/>
    </location>
</feature>
<accession>A0ABU7M028</accession>
<organism evidence="4 5">
    <name type="scientific">Hyphobacterium marinum</name>
    <dbReference type="NCBI Taxonomy" id="3116574"/>
    <lineage>
        <taxon>Bacteria</taxon>
        <taxon>Pseudomonadati</taxon>
        <taxon>Pseudomonadota</taxon>
        <taxon>Alphaproteobacteria</taxon>
        <taxon>Maricaulales</taxon>
        <taxon>Maricaulaceae</taxon>
        <taxon>Hyphobacterium</taxon>
    </lineage>
</organism>
<comment type="caution">
    <text evidence="4">The sequence shown here is derived from an EMBL/GenBank/DDBJ whole genome shotgun (WGS) entry which is preliminary data.</text>
</comment>
<proteinExistence type="inferred from homology"/>
<evidence type="ECO:0000256" key="1">
    <source>
        <dbReference type="ARBA" id="ARBA00006484"/>
    </source>
</evidence>
<name>A0ABU7M028_9PROT</name>
<dbReference type="Pfam" id="PF00106">
    <property type="entry name" value="adh_short"/>
    <property type="match status" value="1"/>
</dbReference>
<evidence type="ECO:0000313" key="5">
    <source>
        <dbReference type="Proteomes" id="UP001310692"/>
    </source>
</evidence>
<dbReference type="EMBL" id="JAZDRO010000004">
    <property type="protein sequence ID" value="MEE2567169.1"/>
    <property type="molecule type" value="Genomic_DNA"/>
</dbReference>
<evidence type="ECO:0000259" key="3">
    <source>
        <dbReference type="SMART" id="SM00822"/>
    </source>
</evidence>
<keyword evidence="2" id="KW-0560">Oxidoreductase</keyword>
<dbReference type="InterPro" id="IPR002347">
    <property type="entry name" value="SDR_fam"/>
</dbReference>
<dbReference type="PROSITE" id="PS00061">
    <property type="entry name" value="ADH_SHORT"/>
    <property type="match status" value="1"/>
</dbReference>
<dbReference type="SUPFAM" id="SSF51735">
    <property type="entry name" value="NAD(P)-binding Rossmann-fold domains"/>
    <property type="match status" value="1"/>
</dbReference>
<dbReference type="Proteomes" id="UP001310692">
    <property type="component" value="Unassembled WGS sequence"/>
</dbReference>
<dbReference type="PANTHER" id="PTHR42901:SF1">
    <property type="entry name" value="ALCOHOL DEHYDROGENASE"/>
    <property type="match status" value="1"/>
</dbReference>
<dbReference type="RefSeq" id="WP_330196729.1">
    <property type="nucleotide sequence ID" value="NZ_JAZDRO010000004.1"/>
</dbReference>